<comment type="caution">
    <text evidence="2">The sequence shown here is derived from an EMBL/GenBank/DDBJ whole genome shotgun (WGS) entry which is preliminary data.</text>
</comment>
<dbReference type="Pfam" id="PF14206">
    <property type="entry name" value="Cys_rich_CPCC"/>
    <property type="match status" value="1"/>
</dbReference>
<feature type="domain" description="Cysteine-rich CPCC" evidence="1">
    <location>
        <begin position="6"/>
        <end position="58"/>
    </location>
</feature>
<organism evidence="2 3">
    <name type="scientific">Komagataeibacter nataicola</name>
    <dbReference type="NCBI Taxonomy" id="265960"/>
    <lineage>
        <taxon>Bacteria</taxon>
        <taxon>Pseudomonadati</taxon>
        <taxon>Pseudomonadota</taxon>
        <taxon>Alphaproteobacteria</taxon>
        <taxon>Acetobacterales</taxon>
        <taxon>Acetobacteraceae</taxon>
        <taxon>Komagataeibacter</taxon>
    </lineage>
</organism>
<dbReference type="Proteomes" id="UP000247512">
    <property type="component" value="Unassembled WGS sequence"/>
</dbReference>
<name>A0ABX5P7D5_9PROT</name>
<evidence type="ECO:0000313" key="3">
    <source>
        <dbReference type="Proteomes" id="UP000247512"/>
    </source>
</evidence>
<dbReference type="RefSeq" id="WP_110571417.1">
    <property type="nucleotide sequence ID" value="NZ_CP134885.1"/>
</dbReference>
<sequence>MTELLPCPCCKSLTISEYGDYEICTICGWEDDPVQSADPDYAGGANAFSLNQARKAWQNKRKLDLIS</sequence>
<gene>
    <name evidence="2" type="ORF">CDI09_15270</name>
</gene>
<keyword evidence="3" id="KW-1185">Reference proteome</keyword>
<evidence type="ECO:0000259" key="1">
    <source>
        <dbReference type="Pfam" id="PF14206"/>
    </source>
</evidence>
<dbReference type="EMBL" id="NIRT01000041">
    <property type="protein sequence ID" value="PYD65151.1"/>
    <property type="molecule type" value="Genomic_DNA"/>
</dbReference>
<reference evidence="2 3" key="1">
    <citation type="submission" date="2017-06" db="EMBL/GenBank/DDBJ databases">
        <title>A draft genome sequence of Komagataeibacter nataicola LMG 1536.</title>
        <authorList>
            <person name="Skraban J."/>
            <person name="Cleenwerck I."/>
            <person name="Vandamme P."/>
            <person name="Trcek J."/>
        </authorList>
    </citation>
    <scope>NUCLEOTIDE SEQUENCE [LARGE SCALE GENOMIC DNA]</scope>
    <source>
        <strain evidence="2 3">LMG 1536</strain>
    </source>
</reference>
<accession>A0ABX5P7D5</accession>
<dbReference type="InterPro" id="IPR025983">
    <property type="entry name" value="Cys_rich_CPCC"/>
</dbReference>
<protein>
    <recommendedName>
        <fullName evidence="1">Cysteine-rich CPCC domain-containing protein</fullName>
    </recommendedName>
</protein>
<proteinExistence type="predicted"/>
<evidence type="ECO:0000313" key="2">
    <source>
        <dbReference type="EMBL" id="PYD65151.1"/>
    </source>
</evidence>